<keyword evidence="11" id="KW-0735">Signal-anchor</keyword>
<keyword evidence="6 20" id="KW-0645">Protease</keyword>
<dbReference type="Gene3D" id="2.60.40.1910">
    <property type="match status" value="1"/>
</dbReference>
<proteinExistence type="inferred from homology"/>
<dbReference type="EC" id="3.4.11.-" evidence="20"/>
<reference evidence="25" key="2">
    <citation type="journal article" date="2007" name="Science">
        <title>Genome sequence of Aedes aegypti, a major arbovirus vector.</title>
        <authorList>
            <person name="Nene V."/>
            <person name="Wortman J.R."/>
            <person name="Lawson D."/>
            <person name="Haas B."/>
            <person name="Kodira C."/>
            <person name="Tu Z.J."/>
            <person name="Loftus B."/>
            <person name="Xi Z."/>
            <person name="Megy K."/>
            <person name="Grabherr M."/>
            <person name="Ren Q."/>
            <person name="Zdobnov E.M."/>
            <person name="Lobo N.F."/>
            <person name="Campbell K.S."/>
            <person name="Brown S.E."/>
            <person name="Bonaldo M.F."/>
            <person name="Zhu J."/>
            <person name="Sinkins S.P."/>
            <person name="Hogenkamp D.G."/>
            <person name="Amedeo P."/>
            <person name="Arensburger P."/>
            <person name="Atkinson P.W."/>
            <person name="Bidwell S."/>
            <person name="Biedler J."/>
            <person name="Birney E."/>
            <person name="Bruggner R.V."/>
            <person name="Costas J."/>
            <person name="Coy M.R."/>
            <person name="Crabtree J."/>
            <person name="Crawford M."/>
            <person name="Debruyn B."/>
            <person name="Decaprio D."/>
            <person name="Eiglmeier K."/>
            <person name="Eisenstadt E."/>
            <person name="El-Dorry H."/>
            <person name="Gelbart W.M."/>
            <person name="Gomes S.L."/>
            <person name="Hammond M."/>
            <person name="Hannick L.I."/>
            <person name="Hogan J.R."/>
            <person name="Holmes M.H."/>
            <person name="Jaffe D."/>
            <person name="Johnston J.S."/>
            <person name="Kennedy R.C."/>
            <person name="Koo H."/>
            <person name="Kravitz S."/>
            <person name="Kriventseva E.V."/>
            <person name="Kulp D."/>
            <person name="Labutti K."/>
            <person name="Lee E."/>
            <person name="Li S."/>
            <person name="Lovin D.D."/>
            <person name="Mao C."/>
            <person name="Mauceli E."/>
            <person name="Menck C.F."/>
            <person name="Miller J.R."/>
            <person name="Montgomery P."/>
            <person name="Mori A."/>
            <person name="Nascimento A.L."/>
            <person name="Naveira H.F."/>
            <person name="Nusbaum C."/>
            <person name="O'leary S."/>
            <person name="Orvis J."/>
            <person name="Pertea M."/>
            <person name="Quesneville H."/>
            <person name="Reidenbach K.R."/>
            <person name="Rogers Y.H."/>
            <person name="Roth C.W."/>
            <person name="Schneider J.R."/>
            <person name="Schatz M."/>
            <person name="Shumway M."/>
            <person name="Stanke M."/>
            <person name="Stinson E.O."/>
            <person name="Tubio J.M."/>
            <person name="Vanzee J.P."/>
            <person name="Verjovski-Almeida S."/>
            <person name="Werner D."/>
            <person name="White O."/>
            <person name="Wyder S."/>
            <person name="Zeng Q."/>
            <person name="Zhao Q."/>
            <person name="Zhao Y."/>
            <person name="Hill C.A."/>
            <person name="Raikhel A.S."/>
            <person name="Soares M.B."/>
            <person name="Knudson D.L."/>
            <person name="Lee N.H."/>
            <person name="Galagan J."/>
            <person name="Salzberg S.L."/>
            <person name="Paulsen I.T."/>
            <person name="Dimopoulos G."/>
            <person name="Collins F.H."/>
            <person name="Birren B."/>
            <person name="Fraser-Liggett C.M."/>
            <person name="Severson D.W."/>
        </authorList>
    </citation>
    <scope>NUCLEOTIDE SEQUENCE [LARGE SCALE GENOMIC DNA]</scope>
    <source>
        <strain evidence="25">Liverpool</strain>
    </source>
</reference>
<keyword evidence="16" id="KW-0449">Lipoprotein</keyword>
<dbReference type="PaxDb" id="7159-AAEL003227-PA"/>
<dbReference type="GO" id="GO:0006508">
    <property type="term" value="P:proteolysis"/>
    <property type="evidence" value="ECO:0007669"/>
    <property type="project" value="UniProtKB-KW"/>
</dbReference>
<feature type="chain" id="PRO_5014307918" description="Aminopeptidase" evidence="21">
    <location>
        <begin position="27"/>
        <end position="910"/>
    </location>
</feature>
<dbReference type="GO" id="GO:0098552">
    <property type="term" value="C:side of membrane"/>
    <property type="evidence" value="ECO:0007669"/>
    <property type="project" value="UniProtKB-KW"/>
</dbReference>
<dbReference type="InterPro" id="IPR045357">
    <property type="entry name" value="Aminopeptidase_N-like_N"/>
</dbReference>
<evidence type="ECO:0000256" key="18">
    <source>
        <dbReference type="PIRSR" id="PIRSR634016-3"/>
    </source>
</evidence>
<feature type="domain" description="Peptidase M1 membrane alanine aminopeptidase" evidence="22">
    <location>
        <begin position="258"/>
        <end position="481"/>
    </location>
</feature>
<reference evidence="25" key="1">
    <citation type="submission" date="2005-10" db="EMBL/GenBank/DDBJ databases">
        <authorList>
            <person name="Loftus B.J."/>
            <person name="Nene V.M."/>
            <person name="Hannick L.I."/>
            <person name="Bidwell S."/>
            <person name="Haas B."/>
            <person name="Amedeo P."/>
            <person name="Orvis J."/>
            <person name="Wortman J.R."/>
            <person name="White O.R."/>
            <person name="Salzberg S."/>
            <person name="Shumway M."/>
            <person name="Koo H."/>
            <person name="Zhao Y."/>
            <person name="Holmes M."/>
            <person name="Miller J."/>
            <person name="Schatz M."/>
            <person name="Pop M."/>
            <person name="Pai G."/>
            <person name="Utterback T."/>
            <person name="Rogers Y.-H."/>
            <person name="Kravitz S."/>
            <person name="Fraser C.M."/>
        </authorList>
    </citation>
    <scope>NUCLEOTIDE SEQUENCE</scope>
    <source>
        <strain evidence="25">Liverpool</strain>
    </source>
</reference>
<evidence type="ECO:0000256" key="11">
    <source>
        <dbReference type="ARBA" id="ARBA00022968"/>
    </source>
</evidence>
<evidence type="ECO:0000256" key="2">
    <source>
        <dbReference type="ARBA" id="ARBA00004609"/>
    </source>
</evidence>
<dbReference type="FunFam" id="2.60.40.1730:FF:000012">
    <property type="entry name" value="Aminopeptidase N"/>
    <property type="match status" value="1"/>
</dbReference>
<evidence type="ECO:0000259" key="23">
    <source>
        <dbReference type="Pfam" id="PF11838"/>
    </source>
</evidence>
<evidence type="ECO:0000256" key="8">
    <source>
        <dbReference type="ARBA" id="ARBA00022723"/>
    </source>
</evidence>
<dbReference type="InterPro" id="IPR050344">
    <property type="entry name" value="Peptidase_M1_aminopeptidases"/>
</dbReference>
<evidence type="ECO:0000256" key="10">
    <source>
        <dbReference type="ARBA" id="ARBA00022833"/>
    </source>
</evidence>
<keyword evidence="10 18" id="KW-0862">Zinc</keyword>
<dbReference type="PANTHER" id="PTHR11533">
    <property type="entry name" value="PROTEASE M1 ZINC METALLOPROTEASE"/>
    <property type="match status" value="1"/>
</dbReference>
<dbReference type="OMA" id="TKIVFHE"/>
<name>Q17FV5_AEDAE</name>
<dbReference type="EMBL" id="CH477267">
    <property type="protein sequence ID" value="EAT45519.1"/>
    <property type="molecule type" value="Genomic_DNA"/>
</dbReference>
<dbReference type="VEuPathDB" id="VectorBase:AAEL017244"/>
<evidence type="ECO:0000313" key="25">
    <source>
        <dbReference type="EMBL" id="EAT45519.1"/>
    </source>
</evidence>
<feature type="signal peptide" evidence="21">
    <location>
        <begin position="1"/>
        <end position="26"/>
    </location>
</feature>
<dbReference type="eggNOG" id="KOG1046">
    <property type="taxonomic scope" value="Eukaryota"/>
</dbReference>
<dbReference type="Gene3D" id="1.10.390.10">
    <property type="entry name" value="Neutral Protease Domain 2"/>
    <property type="match status" value="1"/>
</dbReference>
<comment type="cofactor">
    <cofactor evidence="18 20">
        <name>Zn(2+)</name>
        <dbReference type="ChEBI" id="CHEBI:29105"/>
    </cofactor>
    <text evidence="18 20">Binds 1 zinc ion per subunit.</text>
</comment>
<evidence type="ECO:0000256" key="7">
    <source>
        <dbReference type="ARBA" id="ARBA00022692"/>
    </source>
</evidence>
<dbReference type="GO" id="GO:0005737">
    <property type="term" value="C:cytoplasm"/>
    <property type="evidence" value="ECO:0007669"/>
    <property type="project" value="TreeGrafter"/>
</dbReference>
<dbReference type="FunFam" id="1.10.390.10:FF:000013">
    <property type="entry name" value="Aminopeptidase N"/>
    <property type="match status" value="1"/>
</dbReference>
<evidence type="ECO:0000313" key="26">
    <source>
        <dbReference type="Proteomes" id="UP000682892"/>
    </source>
</evidence>
<evidence type="ECO:0000256" key="13">
    <source>
        <dbReference type="ARBA" id="ARBA00023049"/>
    </source>
</evidence>
<evidence type="ECO:0000256" key="16">
    <source>
        <dbReference type="ARBA" id="ARBA00023288"/>
    </source>
</evidence>
<sequence>MDRRQVSNRHLLCLVALIFVGGAVLGQEVGEDHFRLPTNTVPIGYDVQLTVDLEQFAFFGTVQISLKANNASNHVTLNVKELDVSNVKLTEDTGRQLALVVYVMQNDSEMVRFNFDSDLLETHTYQLAIDFAGSITDDLKGLYKSSYYRGTEERFVATTFNAAAYARKILPCYDEPQLKAKFKLRIYHKPEFRALSNMPVENRIESANADNMTVTAFIESPPMSSYLLAFVVSDFGEIRTDAKFAAHAQLSVINSTRYALDFTKDAIGHLERFFKRPYQLDKLDIVAIDDFLMGAMENWGLITYKTSRIVYRQGLDKTEKLQSVTKIVFHELIHQWFGNEATSAWWSYIWLNEGFTVFLESYVLDLMRPEWRTLDQFLVNEMHSVMERDVLPKTRPMTKPIDTPEKIAGIYDFAVYPKAASVIRMWQSIVGREVFDDFLVEYLIDRSYKAATDEDMIRVLQNVVNRHGVKLPPIKDIVQSWTMNPSFPVVTIERLSNGTVNATSAPAEKFYIPLNWLSSTNKSGIEWITSSEGQKSILLGAVGHDEWVLFNPNQHGYYRVNYDRRSWTLLVDALKNNHHQIPTLSRAQLIDDALALTKTNQLDIDILLAVLDYLPQELNLIPLKAGFKAFRYLHRMLQGNEFYQNYWDHQSNILEQIYDRMLANSADDHMSRLYRAEVRKVVCELGVRKCLQDSLELFDRFVTIDPDLRAPVICGAMKASESFNVWALVVRRMLHITRNFEQKRINTEEFEDILYGFGCAVSEDRLDNYMMMSLTREDTLEQSDRIKMFNYIANSGVNGTNMALFRLNNDLRTLKSRYGSVTEIISNLKRAISTEGQLQEFTNFMKNNTDTSLGLLLAEVHNEAQSNVRWAKEKLPQISKWISLHSSAFTLFISKTLMVLGLVAVVYRWQ</sequence>
<feature type="binding site" evidence="18">
    <location>
        <position position="353"/>
    </location>
    <ligand>
        <name>Zn(2+)</name>
        <dbReference type="ChEBI" id="CHEBI:29105"/>
        <note>catalytic</note>
    </ligand>
</feature>
<comment type="subcellular location">
    <subcellularLocation>
        <location evidence="2">Cell membrane</location>
        <topology evidence="2">Lipid-anchor</topology>
        <topology evidence="2">GPI-anchor</topology>
    </subcellularLocation>
    <subcellularLocation>
        <location evidence="1">Membrane</location>
        <topology evidence="1">Single-pass type II membrane protein</topology>
    </subcellularLocation>
</comment>
<feature type="binding site" evidence="18">
    <location>
        <position position="330"/>
    </location>
    <ligand>
        <name>Zn(2+)</name>
        <dbReference type="ChEBI" id="CHEBI:29105"/>
        <note>catalytic</note>
    </ligand>
</feature>
<dbReference type="Pfam" id="PF17900">
    <property type="entry name" value="Peptidase_M1_N"/>
    <property type="match status" value="1"/>
</dbReference>
<keyword evidence="9 20" id="KW-0378">Hydrolase</keyword>
<dbReference type="InterPro" id="IPR014782">
    <property type="entry name" value="Peptidase_M1_dom"/>
</dbReference>
<dbReference type="Gene3D" id="1.25.50.20">
    <property type="match status" value="1"/>
</dbReference>
<organism evidence="25 26">
    <name type="scientific">Aedes aegypti</name>
    <name type="common">Yellowfever mosquito</name>
    <name type="synonym">Culex aegypti</name>
    <dbReference type="NCBI Taxonomy" id="7159"/>
    <lineage>
        <taxon>Eukaryota</taxon>
        <taxon>Metazoa</taxon>
        <taxon>Ecdysozoa</taxon>
        <taxon>Arthropoda</taxon>
        <taxon>Hexapoda</taxon>
        <taxon>Insecta</taxon>
        <taxon>Pterygota</taxon>
        <taxon>Neoptera</taxon>
        <taxon>Endopterygota</taxon>
        <taxon>Diptera</taxon>
        <taxon>Nematocera</taxon>
        <taxon>Culicoidea</taxon>
        <taxon>Culicidae</taxon>
        <taxon>Culicinae</taxon>
        <taxon>Aedini</taxon>
        <taxon>Aedes</taxon>
        <taxon>Stegomyia</taxon>
    </lineage>
</organism>
<gene>
    <name evidence="25" type="ORF">AaeL_AAEL003227</name>
</gene>
<evidence type="ECO:0000256" key="20">
    <source>
        <dbReference type="RuleBase" id="RU364040"/>
    </source>
</evidence>
<evidence type="ECO:0000256" key="1">
    <source>
        <dbReference type="ARBA" id="ARBA00004606"/>
    </source>
</evidence>
<evidence type="ECO:0000256" key="15">
    <source>
        <dbReference type="ARBA" id="ARBA00023180"/>
    </source>
</evidence>
<reference evidence="25" key="3">
    <citation type="submission" date="2012-09" db="EMBL/GenBank/DDBJ databases">
        <authorList>
            <consortium name="VectorBase"/>
        </authorList>
    </citation>
    <scope>NUCLEOTIDE SEQUENCE</scope>
    <source>
        <strain evidence="25">Liverpool</strain>
    </source>
</reference>
<dbReference type="GO" id="GO:0005615">
    <property type="term" value="C:extracellular space"/>
    <property type="evidence" value="ECO:0007669"/>
    <property type="project" value="TreeGrafter"/>
</dbReference>
<keyword evidence="8 18" id="KW-0479">Metal-binding</keyword>
<dbReference type="InterPro" id="IPR034016">
    <property type="entry name" value="M1_APN-typ"/>
</dbReference>
<dbReference type="Proteomes" id="UP000682892">
    <property type="component" value="Chromosome 1"/>
</dbReference>
<feature type="transmembrane region" description="Helical" evidence="20">
    <location>
        <begin position="888"/>
        <end position="907"/>
    </location>
</feature>
<dbReference type="InterPro" id="IPR042097">
    <property type="entry name" value="Aminopeptidase_N-like_N_sf"/>
</dbReference>
<dbReference type="HOGENOM" id="CLU_003705_2_0_1"/>
<dbReference type="GO" id="GO:0043171">
    <property type="term" value="P:peptide catabolic process"/>
    <property type="evidence" value="ECO:0007669"/>
    <property type="project" value="TreeGrafter"/>
</dbReference>
<dbReference type="STRING" id="7159.Q17FV5"/>
<keyword evidence="21" id="KW-0732">Signal</keyword>
<evidence type="ECO:0000256" key="12">
    <source>
        <dbReference type="ARBA" id="ARBA00022989"/>
    </source>
</evidence>
<evidence type="ECO:0000259" key="24">
    <source>
        <dbReference type="Pfam" id="PF17900"/>
    </source>
</evidence>
<evidence type="ECO:0000256" key="6">
    <source>
        <dbReference type="ARBA" id="ARBA00022670"/>
    </source>
</evidence>
<evidence type="ECO:0000256" key="5">
    <source>
        <dbReference type="ARBA" id="ARBA00022622"/>
    </source>
</evidence>
<keyword evidence="13 20" id="KW-0482">Metalloprotease</keyword>
<keyword evidence="14 20" id="KW-0472">Membrane</keyword>
<evidence type="ECO:0000256" key="3">
    <source>
        <dbReference type="ARBA" id="ARBA00010136"/>
    </source>
</evidence>
<dbReference type="AlphaFoldDB" id="Q17FV5"/>
<dbReference type="SUPFAM" id="SSF55486">
    <property type="entry name" value="Metalloproteases ('zincins'), catalytic domain"/>
    <property type="match status" value="1"/>
</dbReference>
<dbReference type="Pfam" id="PF01433">
    <property type="entry name" value="Peptidase_M1"/>
    <property type="match status" value="1"/>
</dbReference>
<feature type="site" description="Transition state stabilizer" evidence="19">
    <location>
        <position position="416"/>
    </location>
</feature>
<feature type="domain" description="Aminopeptidase N-like N-terminal" evidence="24">
    <location>
        <begin position="42"/>
        <end position="227"/>
    </location>
</feature>
<dbReference type="GO" id="GO:0042277">
    <property type="term" value="F:peptide binding"/>
    <property type="evidence" value="ECO:0007669"/>
    <property type="project" value="TreeGrafter"/>
</dbReference>
<keyword evidence="5" id="KW-0336">GPI-anchor</keyword>
<comment type="similarity">
    <text evidence="3 20">Belongs to the peptidase M1 family.</text>
</comment>
<feature type="domain" description="ERAP1-like C-terminal" evidence="23">
    <location>
        <begin position="547"/>
        <end position="859"/>
    </location>
</feature>
<dbReference type="GO" id="GO:0070006">
    <property type="term" value="F:metalloaminopeptidase activity"/>
    <property type="evidence" value="ECO:0007669"/>
    <property type="project" value="TreeGrafter"/>
</dbReference>
<dbReference type="GO" id="GO:0005886">
    <property type="term" value="C:plasma membrane"/>
    <property type="evidence" value="ECO:0007669"/>
    <property type="project" value="UniProtKB-SubCell"/>
</dbReference>
<evidence type="ECO:0000256" key="21">
    <source>
        <dbReference type="SAM" id="SignalP"/>
    </source>
</evidence>
<feature type="binding site" evidence="18">
    <location>
        <position position="334"/>
    </location>
    <ligand>
        <name>Zn(2+)</name>
        <dbReference type="ChEBI" id="CHEBI:29105"/>
        <note>catalytic</note>
    </ligand>
</feature>
<protein>
    <recommendedName>
        <fullName evidence="20">Aminopeptidase</fullName>
        <ecNumber evidence="20">3.4.11.-</ecNumber>
    </recommendedName>
</protein>
<keyword evidence="7 20" id="KW-0812">Transmembrane</keyword>
<evidence type="ECO:0000259" key="22">
    <source>
        <dbReference type="Pfam" id="PF01433"/>
    </source>
</evidence>
<accession>Q17FV5</accession>
<evidence type="ECO:0000256" key="19">
    <source>
        <dbReference type="PIRSR" id="PIRSR634016-4"/>
    </source>
</evidence>
<evidence type="ECO:0000256" key="14">
    <source>
        <dbReference type="ARBA" id="ARBA00023136"/>
    </source>
</evidence>
<dbReference type="PANTHER" id="PTHR11533:SF290">
    <property type="entry name" value="AMINOPEPTIDASE"/>
    <property type="match status" value="1"/>
</dbReference>
<feature type="active site" description="Proton acceptor" evidence="17">
    <location>
        <position position="331"/>
    </location>
</feature>
<dbReference type="InterPro" id="IPR001930">
    <property type="entry name" value="Peptidase_M1"/>
</dbReference>
<dbReference type="InterPro" id="IPR027268">
    <property type="entry name" value="Peptidase_M4/M1_CTD_sf"/>
</dbReference>
<dbReference type="Pfam" id="PF11838">
    <property type="entry name" value="ERAP1_C"/>
    <property type="match status" value="1"/>
</dbReference>
<evidence type="ECO:0000256" key="9">
    <source>
        <dbReference type="ARBA" id="ARBA00022801"/>
    </source>
</evidence>
<dbReference type="CDD" id="cd09601">
    <property type="entry name" value="M1_APN-Q_like"/>
    <property type="match status" value="1"/>
</dbReference>
<dbReference type="InterPro" id="IPR024571">
    <property type="entry name" value="ERAP1-like_C_dom"/>
</dbReference>
<dbReference type="PRINTS" id="PR00756">
    <property type="entry name" value="ALADIPTASE"/>
</dbReference>
<dbReference type="PhylomeDB" id="Q17FV5"/>
<dbReference type="Gene3D" id="2.60.40.1730">
    <property type="entry name" value="tricorn interacting facor f3 domain"/>
    <property type="match status" value="1"/>
</dbReference>
<dbReference type="GO" id="GO:0008270">
    <property type="term" value="F:zinc ion binding"/>
    <property type="evidence" value="ECO:0007669"/>
    <property type="project" value="UniProtKB-UniRule"/>
</dbReference>
<keyword evidence="4 20" id="KW-0031">Aminopeptidase</keyword>
<dbReference type="SUPFAM" id="SSF63737">
    <property type="entry name" value="Leukotriene A4 hydrolase N-terminal domain"/>
    <property type="match status" value="1"/>
</dbReference>
<keyword evidence="12 20" id="KW-1133">Transmembrane helix</keyword>
<keyword evidence="15" id="KW-0325">Glycoprotein</keyword>
<evidence type="ECO:0000256" key="4">
    <source>
        <dbReference type="ARBA" id="ARBA00022438"/>
    </source>
</evidence>
<evidence type="ECO:0000256" key="17">
    <source>
        <dbReference type="PIRSR" id="PIRSR634016-1"/>
    </source>
</evidence>